<dbReference type="InterPro" id="IPR008207">
    <property type="entry name" value="Sig_transdc_His_kin_Hpt_dom"/>
</dbReference>
<gene>
    <name evidence="14" type="ORF">DEW08_00925</name>
</gene>
<protein>
    <recommendedName>
        <fullName evidence="16">Response regulator</fullName>
    </recommendedName>
</protein>
<feature type="modified residue" description="Phosphohistidine" evidence="10">
    <location>
        <position position="231"/>
    </location>
</feature>
<evidence type="ECO:0000256" key="2">
    <source>
        <dbReference type="ARBA" id="ARBA00022475"/>
    </source>
</evidence>
<dbReference type="PROSITE" id="PS50894">
    <property type="entry name" value="HPT"/>
    <property type="match status" value="1"/>
</dbReference>
<evidence type="ECO:0000256" key="5">
    <source>
        <dbReference type="ARBA" id="ARBA00022741"/>
    </source>
</evidence>
<dbReference type="CDD" id="cd00088">
    <property type="entry name" value="HPT"/>
    <property type="match status" value="1"/>
</dbReference>
<dbReference type="PROSITE" id="PS50110">
    <property type="entry name" value="RESPONSE_REGULATORY"/>
    <property type="match status" value="1"/>
</dbReference>
<evidence type="ECO:0000256" key="11">
    <source>
        <dbReference type="PROSITE-ProRule" id="PRU00169"/>
    </source>
</evidence>
<evidence type="ECO:0000256" key="4">
    <source>
        <dbReference type="ARBA" id="ARBA00022692"/>
    </source>
</evidence>
<organism evidence="14 15">
    <name type="scientific">Azospirillum thermophilum</name>
    <dbReference type="NCBI Taxonomy" id="2202148"/>
    <lineage>
        <taxon>Bacteria</taxon>
        <taxon>Pseudomonadati</taxon>
        <taxon>Pseudomonadota</taxon>
        <taxon>Alphaproteobacteria</taxon>
        <taxon>Rhodospirillales</taxon>
        <taxon>Azospirillaceae</taxon>
        <taxon>Azospirillum</taxon>
    </lineage>
</organism>
<accession>A0A2S2CKD3</accession>
<dbReference type="GO" id="GO:0005886">
    <property type="term" value="C:plasma membrane"/>
    <property type="evidence" value="ECO:0007669"/>
    <property type="project" value="UniProtKB-SubCell"/>
</dbReference>
<comment type="subcellular location">
    <subcellularLocation>
        <location evidence="1">Cell membrane</location>
        <topology evidence="1">Multi-pass membrane protein</topology>
    </subcellularLocation>
</comment>
<dbReference type="SMART" id="SM00448">
    <property type="entry name" value="REC"/>
    <property type="match status" value="1"/>
</dbReference>
<dbReference type="InterPro" id="IPR036641">
    <property type="entry name" value="HPT_dom_sf"/>
</dbReference>
<keyword evidence="8" id="KW-0902">Two-component regulatory system</keyword>
<evidence type="ECO:0000256" key="6">
    <source>
        <dbReference type="ARBA" id="ARBA00022840"/>
    </source>
</evidence>
<keyword evidence="5" id="KW-0547">Nucleotide-binding</keyword>
<dbReference type="InterPro" id="IPR001789">
    <property type="entry name" value="Sig_transdc_resp-reg_receiver"/>
</dbReference>
<dbReference type="GO" id="GO:0000160">
    <property type="term" value="P:phosphorelay signal transduction system"/>
    <property type="evidence" value="ECO:0007669"/>
    <property type="project" value="UniProtKB-KW"/>
</dbReference>
<keyword evidence="3 11" id="KW-0597">Phosphoprotein</keyword>
<dbReference type="Gene3D" id="1.20.120.160">
    <property type="entry name" value="HPT domain"/>
    <property type="match status" value="1"/>
</dbReference>
<dbReference type="KEGG" id="azz:DEW08_00925"/>
<evidence type="ECO:0000256" key="3">
    <source>
        <dbReference type="ARBA" id="ARBA00022553"/>
    </source>
</evidence>
<evidence type="ECO:0000256" key="1">
    <source>
        <dbReference type="ARBA" id="ARBA00004651"/>
    </source>
</evidence>
<dbReference type="GO" id="GO:0005524">
    <property type="term" value="F:ATP binding"/>
    <property type="evidence" value="ECO:0007669"/>
    <property type="project" value="UniProtKB-KW"/>
</dbReference>
<feature type="domain" description="HPt" evidence="13">
    <location>
        <begin position="192"/>
        <end position="288"/>
    </location>
</feature>
<dbReference type="GO" id="GO:0004672">
    <property type="term" value="F:protein kinase activity"/>
    <property type="evidence" value="ECO:0007669"/>
    <property type="project" value="UniProtKB-ARBA"/>
</dbReference>
<name>A0A2S2CKD3_9PROT</name>
<evidence type="ECO:0008006" key="16">
    <source>
        <dbReference type="Google" id="ProtNLM"/>
    </source>
</evidence>
<dbReference type="Pfam" id="PF00072">
    <property type="entry name" value="Response_reg"/>
    <property type="match status" value="1"/>
</dbReference>
<evidence type="ECO:0000259" key="12">
    <source>
        <dbReference type="PROSITE" id="PS50110"/>
    </source>
</evidence>
<dbReference type="RefSeq" id="WP_109323713.1">
    <property type="nucleotide sequence ID" value="NZ_CP029352.1"/>
</dbReference>
<keyword evidence="2" id="KW-1003">Cell membrane</keyword>
<keyword evidence="7" id="KW-1133">Transmembrane helix</keyword>
<dbReference type="SUPFAM" id="SSF47226">
    <property type="entry name" value="Histidine-containing phosphotransfer domain, HPT domain"/>
    <property type="match status" value="1"/>
</dbReference>
<evidence type="ECO:0000313" key="15">
    <source>
        <dbReference type="Proteomes" id="UP000245629"/>
    </source>
</evidence>
<evidence type="ECO:0000313" key="14">
    <source>
        <dbReference type="EMBL" id="AWK84932.1"/>
    </source>
</evidence>
<dbReference type="PANTHER" id="PTHR45339">
    <property type="entry name" value="HYBRID SIGNAL TRANSDUCTION HISTIDINE KINASE J"/>
    <property type="match status" value="1"/>
</dbReference>
<sequence>MTTGRSGGALFRLSIPATTAVAEPARPHADADGLRAARCGLLPVPPMDILLVEDGPENRMVIMEWLAPGGHRITCAASGEEALRAVAERPFDLILMDIRLEGMDGTEAARRIRALPDETSAMTPIIALTANASLKDRETYTAAGIDEVLTKPVNPDALTDALARHAPSGACRAGPMEESQAGDAPAPVSALAPAVAERLASLFVTVAHGLDAALCDAQKAGDRDEMERIAHRLRGSAGTYGYPRLAGAAAALERDLRHGVDGERLMTAVAEVRAALGSVVGVGAGNVR</sequence>
<dbReference type="SUPFAM" id="SSF52172">
    <property type="entry name" value="CheY-like"/>
    <property type="match status" value="1"/>
</dbReference>
<evidence type="ECO:0000259" key="13">
    <source>
        <dbReference type="PROSITE" id="PS50894"/>
    </source>
</evidence>
<reference evidence="15" key="1">
    <citation type="submission" date="2018-05" db="EMBL/GenBank/DDBJ databases">
        <title>Azospirillum thermophila sp. nov., a novel isolated from hot spring.</title>
        <authorList>
            <person name="Zhao Z."/>
        </authorList>
    </citation>
    <scope>NUCLEOTIDE SEQUENCE [LARGE SCALE GENOMIC DNA]</scope>
    <source>
        <strain evidence="15">CFH 70021</strain>
    </source>
</reference>
<evidence type="ECO:0000256" key="7">
    <source>
        <dbReference type="ARBA" id="ARBA00022989"/>
    </source>
</evidence>
<proteinExistence type="predicted"/>
<dbReference type="OrthoDB" id="9812260at2"/>
<evidence type="ECO:0000256" key="8">
    <source>
        <dbReference type="ARBA" id="ARBA00023012"/>
    </source>
</evidence>
<feature type="modified residue" description="4-aspartylphosphate" evidence="11">
    <location>
        <position position="97"/>
    </location>
</feature>
<dbReference type="EMBL" id="CP029352">
    <property type="protein sequence ID" value="AWK84932.1"/>
    <property type="molecule type" value="Genomic_DNA"/>
</dbReference>
<keyword evidence="15" id="KW-1185">Reference proteome</keyword>
<dbReference type="Gene3D" id="3.40.50.2300">
    <property type="match status" value="1"/>
</dbReference>
<keyword evidence="9" id="KW-0472">Membrane</keyword>
<evidence type="ECO:0000256" key="10">
    <source>
        <dbReference type="PROSITE-ProRule" id="PRU00110"/>
    </source>
</evidence>
<keyword evidence="6" id="KW-0067">ATP-binding</keyword>
<keyword evidence="4" id="KW-0812">Transmembrane</keyword>
<dbReference type="AlphaFoldDB" id="A0A2S2CKD3"/>
<dbReference type="Proteomes" id="UP000245629">
    <property type="component" value="Chromosome 1"/>
</dbReference>
<evidence type="ECO:0000256" key="9">
    <source>
        <dbReference type="ARBA" id="ARBA00023136"/>
    </source>
</evidence>
<dbReference type="Pfam" id="PF01627">
    <property type="entry name" value="Hpt"/>
    <property type="match status" value="1"/>
</dbReference>
<dbReference type="CDD" id="cd17546">
    <property type="entry name" value="REC_hyHK_CKI1_RcsC-like"/>
    <property type="match status" value="1"/>
</dbReference>
<feature type="domain" description="Response regulatory" evidence="12">
    <location>
        <begin position="48"/>
        <end position="166"/>
    </location>
</feature>
<dbReference type="PANTHER" id="PTHR45339:SF1">
    <property type="entry name" value="HYBRID SIGNAL TRANSDUCTION HISTIDINE KINASE J"/>
    <property type="match status" value="1"/>
</dbReference>
<dbReference type="InterPro" id="IPR011006">
    <property type="entry name" value="CheY-like_superfamily"/>
</dbReference>